<dbReference type="RefSeq" id="XP_004335723.1">
    <property type="nucleotide sequence ID" value="XM_004335675.1"/>
</dbReference>
<dbReference type="KEGG" id="acan:ACA1_120570"/>
<dbReference type="OrthoDB" id="16630at2759"/>
<keyword evidence="6" id="KW-1185">Reference proteome</keyword>
<protein>
    <recommendedName>
        <fullName evidence="4">GH18 domain-containing protein</fullName>
    </recommendedName>
</protein>
<dbReference type="Gene3D" id="3.10.50.10">
    <property type="match status" value="1"/>
</dbReference>
<name>L8GKW7_ACACF</name>
<accession>L8GKW7</accession>
<keyword evidence="2" id="KW-0326">Glycosidase</keyword>
<keyword evidence="1" id="KW-0378">Hydrolase</keyword>
<dbReference type="SUPFAM" id="SSF51445">
    <property type="entry name" value="(Trans)glycosidases"/>
    <property type="match status" value="1"/>
</dbReference>
<reference evidence="5 6" key="1">
    <citation type="journal article" date="2013" name="Genome Biol.">
        <title>Genome of Acanthamoeba castellanii highlights extensive lateral gene transfer and early evolution of tyrosine kinase signaling.</title>
        <authorList>
            <person name="Clarke M."/>
            <person name="Lohan A.J."/>
            <person name="Liu B."/>
            <person name="Lagkouvardos I."/>
            <person name="Roy S."/>
            <person name="Zafar N."/>
            <person name="Bertelli C."/>
            <person name="Schilde C."/>
            <person name="Kianianmomeni A."/>
            <person name="Burglin T.R."/>
            <person name="Frech C."/>
            <person name="Turcotte B."/>
            <person name="Kopec K.O."/>
            <person name="Synnott J.M."/>
            <person name="Choo C."/>
            <person name="Paponov I."/>
            <person name="Finkler A."/>
            <person name="Soon Heng Tan C."/>
            <person name="Hutchins A.P."/>
            <person name="Weinmeier T."/>
            <person name="Rattei T."/>
            <person name="Chu J.S."/>
            <person name="Gimenez G."/>
            <person name="Irimia M."/>
            <person name="Rigden D.J."/>
            <person name="Fitzpatrick D.A."/>
            <person name="Lorenzo-Morales J."/>
            <person name="Bateman A."/>
            <person name="Chiu C.H."/>
            <person name="Tang P."/>
            <person name="Hegemann P."/>
            <person name="Fromm H."/>
            <person name="Raoult D."/>
            <person name="Greub G."/>
            <person name="Miranda-Saavedra D."/>
            <person name="Chen N."/>
            <person name="Nash P."/>
            <person name="Ginger M.L."/>
            <person name="Horn M."/>
            <person name="Schaap P."/>
            <person name="Caler L."/>
            <person name="Loftus B."/>
        </authorList>
    </citation>
    <scope>NUCLEOTIDE SEQUENCE [LARGE SCALE GENOMIC DNA]</scope>
    <source>
        <strain evidence="5 6">Neff</strain>
    </source>
</reference>
<evidence type="ECO:0000256" key="3">
    <source>
        <dbReference type="SAM" id="SignalP"/>
    </source>
</evidence>
<dbReference type="Proteomes" id="UP000011083">
    <property type="component" value="Unassembled WGS sequence"/>
</dbReference>
<dbReference type="STRING" id="1257118.L8GKW7"/>
<dbReference type="Gene3D" id="3.20.20.80">
    <property type="entry name" value="Glycosidases"/>
    <property type="match status" value="1"/>
</dbReference>
<dbReference type="VEuPathDB" id="AmoebaDB:ACA1_120570"/>
<dbReference type="GO" id="GO:0005615">
    <property type="term" value="C:extracellular space"/>
    <property type="evidence" value="ECO:0007669"/>
    <property type="project" value="TreeGrafter"/>
</dbReference>
<dbReference type="GO" id="GO:0008061">
    <property type="term" value="F:chitin binding"/>
    <property type="evidence" value="ECO:0007669"/>
    <property type="project" value="InterPro"/>
</dbReference>
<dbReference type="InterPro" id="IPR029070">
    <property type="entry name" value="Chitinase_insertion_sf"/>
</dbReference>
<feature type="domain" description="GH18" evidence="4">
    <location>
        <begin position="1"/>
        <end position="280"/>
    </location>
</feature>
<dbReference type="AlphaFoldDB" id="L8GKW7"/>
<dbReference type="InterPro" id="IPR001223">
    <property type="entry name" value="Glyco_hydro18_cat"/>
</dbReference>
<dbReference type="GO" id="GO:0009313">
    <property type="term" value="P:oligosaccharide catabolic process"/>
    <property type="evidence" value="ECO:0007669"/>
    <property type="project" value="TreeGrafter"/>
</dbReference>
<dbReference type="SMART" id="SM00636">
    <property type="entry name" value="Glyco_18"/>
    <property type="match status" value="1"/>
</dbReference>
<dbReference type="FunFam" id="3.10.50.10:FF:000006">
    <property type="entry name" value="Chitobiase, di-N-acetyl"/>
    <property type="match status" value="1"/>
</dbReference>
<sequence length="280" mass="31330">MALHLSWSMVGVLLLVVVVCSTAVADGAKCPCSDATLCERVQVPPRKEVFAFMVDNSFANWRGYDWDLVTTVALFTDSVNPEFLCHAHAKKGLADFTDFLFVMAYDMQSQIPASKCIAGANSGYPRAEEGLRQYLKLGIKPEQLVLGLPWYGRDYPCINPANLTVCPIQPVPFRGAPCSDAVAPELDYHVVERLLSSSQAITKRQWDAAAKSPWFDYRTSQGHIHQLWYDDVESLTLKCELAKSLHIRGVGVWEADALDYTNHSQAQQMWGTFRSFLHSH</sequence>
<dbReference type="GeneID" id="14914274"/>
<feature type="signal peptide" evidence="3">
    <location>
        <begin position="1"/>
        <end position="27"/>
    </location>
</feature>
<feature type="chain" id="PRO_5003989614" description="GH18 domain-containing protein" evidence="3">
    <location>
        <begin position="28"/>
        <end position="280"/>
    </location>
</feature>
<keyword evidence="3" id="KW-0732">Signal</keyword>
<dbReference type="PROSITE" id="PS51910">
    <property type="entry name" value="GH18_2"/>
    <property type="match status" value="1"/>
</dbReference>
<dbReference type="InterPro" id="IPR011583">
    <property type="entry name" value="Chitinase_II/V-like_cat"/>
</dbReference>
<dbReference type="EMBL" id="KB008084">
    <property type="protein sequence ID" value="ELR13710.1"/>
    <property type="molecule type" value="Genomic_DNA"/>
</dbReference>
<dbReference type="PANTHER" id="PTHR46290">
    <property type="entry name" value="DI-N-ACETYLCHITOBIASE"/>
    <property type="match status" value="1"/>
</dbReference>
<evidence type="ECO:0000256" key="1">
    <source>
        <dbReference type="ARBA" id="ARBA00022801"/>
    </source>
</evidence>
<dbReference type="GO" id="GO:0016798">
    <property type="term" value="F:hydrolase activity, acting on glycosyl bonds"/>
    <property type="evidence" value="ECO:0007669"/>
    <property type="project" value="UniProtKB-KW"/>
</dbReference>
<evidence type="ECO:0000256" key="2">
    <source>
        <dbReference type="ARBA" id="ARBA00023295"/>
    </source>
</evidence>
<dbReference type="Pfam" id="PF00704">
    <property type="entry name" value="Glyco_hydro_18"/>
    <property type="match status" value="1"/>
</dbReference>
<dbReference type="OMA" id="GNENDYA"/>
<dbReference type="PANTHER" id="PTHR46290:SF1">
    <property type="entry name" value="DI-N-ACETYLCHITOBIASE"/>
    <property type="match status" value="1"/>
</dbReference>
<evidence type="ECO:0000313" key="6">
    <source>
        <dbReference type="Proteomes" id="UP000011083"/>
    </source>
</evidence>
<evidence type="ECO:0000313" key="5">
    <source>
        <dbReference type="EMBL" id="ELR13710.1"/>
    </source>
</evidence>
<dbReference type="InterPro" id="IPR051887">
    <property type="entry name" value="GH18_Domain-Containing"/>
</dbReference>
<gene>
    <name evidence="5" type="ORF">ACA1_120570</name>
</gene>
<evidence type="ECO:0000259" key="4">
    <source>
        <dbReference type="PROSITE" id="PS51910"/>
    </source>
</evidence>
<dbReference type="InterPro" id="IPR017853">
    <property type="entry name" value="GH"/>
</dbReference>
<organism evidence="5 6">
    <name type="scientific">Acanthamoeba castellanii (strain ATCC 30010 / Neff)</name>
    <dbReference type="NCBI Taxonomy" id="1257118"/>
    <lineage>
        <taxon>Eukaryota</taxon>
        <taxon>Amoebozoa</taxon>
        <taxon>Discosea</taxon>
        <taxon>Longamoebia</taxon>
        <taxon>Centramoebida</taxon>
        <taxon>Acanthamoebidae</taxon>
        <taxon>Acanthamoeba</taxon>
    </lineage>
</organism>
<proteinExistence type="predicted"/>